<evidence type="ECO:0000259" key="3">
    <source>
        <dbReference type="Pfam" id="PF25053"/>
    </source>
</evidence>
<keyword evidence="1" id="KW-0677">Repeat</keyword>
<sequence>MFNTSFSQFYQAPSLARLGAGIIDFSSRQERKQILYWRKVTNLWSIINLSVIASMDPLSALGMEAGVVQFVNFAFDLVSRMKEIYVSASGQANDTATFEGVYATLQGLSLHLEKSTKGVPTHKSVAGKKDYMEHVFAINSLLRTCANDCKRLLDNISRALSELCARTIPPKPKPTFDIDDIRFIEGQMTSLTLSKSAVAKDNTVLRTLSFESRPARHSSIPEAFATTFKWALHERSHGINTSSTGYLLKWLREGKNLFWVTGKPGSGKSTFMKYVVDNTATTYALFRWAHLDRPVVASHCFWSAGNTLQKSQKGLLQTLLYEIFRHISSYADIQTYTQRRLQGHPRWTELEEEDTNAGSIIDEITNRASGVFCGFYSSRETSVLASMTATEPATIDMYSFQDDEYNDEVYALHLPVQLFQDNKITMRRKHTNCVEFLRRSVMDFLRTAEMTEFLMRKAPAGFNASLSLMRAYTAYIKITEFPEMDTSTDDPDRLSSHGLMRALDEVLAQANDLHGDMEDLYCLLLSELDHRLPEIENRGQTALTWRDSSNFVLLSFRGNIVATGLVGYLVRTLPECPDYLLDLERPALCRAINYLFTPPHSSLAQTNREVDLVRCLLENGCYPNAFSYVPTGNFTGQPTTPWVLFIEIIREPSWRKCHP</sequence>
<protein>
    <submittedName>
        <fullName evidence="4">Uncharacterized protein</fullName>
    </submittedName>
</protein>
<dbReference type="Proteomes" id="UP001480595">
    <property type="component" value="Unassembled WGS sequence"/>
</dbReference>
<feature type="domain" description="DUF7791" evidence="3">
    <location>
        <begin position="426"/>
        <end position="483"/>
    </location>
</feature>
<gene>
    <name evidence="4" type="ORF">PG994_014535</name>
</gene>
<proteinExistence type="predicted"/>
<evidence type="ECO:0000313" key="5">
    <source>
        <dbReference type="Proteomes" id="UP001480595"/>
    </source>
</evidence>
<dbReference type="GeneID" id="92099007"/>
<name>A0ABR1T4K9_9PEZI</name>
<accession>A0ABR1T4K9</accession>
<feature type="domain" description="Nephrocystin 3-like N-terminal" evidence="2">
    <location>
        <begin position="249"/>
        <end position="338"/>
    </location>
</feature>
<organism evidence="4 5">
    <name type="scientific">Apiospora phragmitis</name>
    <dbReference type="NCBI Taxonomy" id="2905665"/>
    <lineage>
        <taxon>Eukaryota</taxon>
        <taxon>Fungi</taxon>
        <taxon>Dikarya</taxon>
        <taxon>Ascomycota</taxon>
        <taxon>Pezizomycotina</taxon>
        <taxon>Sordariomycetes</taxon>
        <taxon>Xylariomycetidae</taxon>
        <taxon>Amphisphaeriales</taxon>
        <taxon>Apiosporaceae</taxon>
        <taxon>Apiospora</taxon>
    </lineage>
</organism>
<comment type="caution">
    <text evidence="4">The sequence shown here is derived from an EMBL/GenBank/DDBJ whole genome shotgun (WGS) entry which is preliminary data.</text>
</comment>
<dbReference type="RefSeq" id="XP_066709073.1">
    <property type="nucleotide sequence ID" value="XM_066865944.1"/>
</dbReference>
<dbReference type="EMBL" id="JAQQWL010000015">
    <property type="protein sequence ID" value="KAK8041528.1"/>
    <property type="molecule type" value="Genomic_DNA"/>
</dbReference>
<evidence type="ECO:0000256" key="1">
    <source>
        <dbReference type="ARBA" id="ARBA00022737"/>
    </source>
</evidence>
<dbReference type="InterPro" id="IPR056884">
    <property type="entry name" value="NPHP3-like_N"/>
</dbReference>
<evidence type="ECO:0000259" key="2">
    <source>
        <dbReference type="Pfam" id="PF24883"/>
    </source>
</evidence>
<keyword evidence="5" id="KW-1185">Reference proteome</keyword>
<reference evidence="4 5" key="1">
    <citation type="submission" date="2023-01" db="EMBL/GenBank/DDBJ databases">
        <title>Analysis of 21 Apiospora genomes using comparative genomics revels a genus with tremendous synthesis potential of carbohydrate active enzymes and secondary metabolites.</title>
        <authorList>
            <person name="Sorensen T."/>
        </authorList>
    </citation>
    <scope>NUCLEOTIDE SEQUENCE [LARGE SCALE GENOMIC DNA]</scope>
    <source>
        <strain evidence="4 5">CBS 135458</strain>
    </source>
</reference>
<dbReference type="Pfam" id="PF24883">
    <property type="entry name" value="NPHP3_N"/>
    <property type="match status" value="1"/>
</dbReference>
<dbReference type="Pfam" id="PF25053">
    <property type="entry name" value="DUF7791"/>
    <property type="match status" value="1"/>
</dbReference>
<dbReference type="PANTHER" id="PTHR10039:SF5">
    <property type="entry name" value="NACHT DOMAIN-CONTAINING PROTEIN"/>
    <property type="match status" value="1"/>
</dbReference>
<dbReference type="InterPro" id="IPR056693">
    <property type="entry name" value="DUF7791"/>
</dbReference>
<evidence type="ECO:0000313" key="4">
    <source>
        <dbReference type="EMBL" id="KAK8041528.1"/>
    </source>
</evidence>
<dbReference type="PANTHER" id="PTHR10039">
    <property type="entry name" value="AMELOGENIN"/>
    <property type="match status" value="1"/>
</dbReference>